<gene>
    <name evidence="1" type="ORF">BJP43_10170</name>
    <name evidence="2" type="ORF">BJP43_10235</name>
</gene>
<geneLocation type="plasmid" evidence="3">
    <name>phdza17.1</name>
</geneLocation>
<reference evidence="2" key="3">
    <citation type="journal article" date="2018" name="Genome Biol. Evol.">
        <title>Culture-Facilitated Comparative Genomics of the Facultative Symbiont Hamiltonella defensa.</title>
        <authorList>
            <person name="Chevignon G."/>
            <person name="Boyd B.M."/>
            <person name="Brandt J.W."/>
            <person name="Oliver K.M."/>
            <person name="Strand M.R."/>
        </authorList>
    </citation>
    <scope>NUCLEOTIDE SEQUENCE</scope>
    <source>
        <strain evidence="2">ZA17</strain>
    </source>
</reference>
<dbReference type="AlphaFoldDB" id="A0A2D3TG26"/>
<accession>A0A2D3TG26</accession>
<protein>
    <submittedName>
        <fullName evidence="2">Uncharacterized protein</fullName>
    </submittedName>
</protein>
<dbReference type="EMBL" id="CP017614">
    <property type="protein sequence ID" value="ATW34767.1"/>
    <property type="molecule type" value="Genomic_DNA"/>
</dbReference>
<evidence type="ECO:0000313" key="1">
    <source>
        <dbReference type="EMBL" id="ATW34759.1"/>
    </source>
</evidence>
<proteinExistence type="predicted"/>
<evidence type="ECO:0000313" key="3">
    <source>
        <dbReference type="Proteomes" id="UP000229055"/>
    </source>
</evidence>
<organism evidence="2 3">
    <name type="scientific">Candidatus Williamhamiltonella defendens</name>
    <dbReference type="NCBI Taxonomy" id="138072"/>
    <lineage>
        <taxon>Bacteria</taxon>
        <taxon>Pseudomonadati</taxon>
        <taxon>Pseudomonadota</taxon>
        <taxon>Gammaproteobacteria</taxon>
        <taxon>Enterobacterales</taxon>
        <taxon>Enterobacteriaceae</taxon>
        <taxon>aphid secondary symbionts</taxon>
        <taxon>Candidatus Williamhamiltonella</taxon>
    </lineage>
</organism>
<sequence length="69" mass="8450">MKYCSFENKFEFYFIFSKKNGSIQHKTKILFKRPKTPLKSIFFDKNIRYLFLISWQFRASEELLAISKK</sequence>
<dbReference type="Proteomes" id="UP000229055">
    <property type="component" value="Plasmid pHDZA17.1"/>
</dbReference>
<reference evidence="3" key="1">
    <citation type="submission" date="2016-10" db="EMBL/GenBank/DDBJ databases">
        <authorList>
            <person name="Chevignon G."/>
        </authorList>
    </citation>
    <scope>NUCLEOTIDE SEQUENCE [LARGE SCALE GENOMIC DNA]</scope>
    <source>
        <strain evidence="3">ZA17</strain>
        <plasmid evidence="3">phdza17.1</plasmid>
    </source>
</reference>
<keyword evidence="2" id="KW-0614">Plasmid</keyword>
<evidence type="ECO:0000313" key="2">
    <source>
        <dbReference type="EMBL" id="ATW34767.1"/>
    </source>
</evidence>
<dbReference type="EMBL" id="CP017614">
    <property type="protein sequence ID" value="ATW34759.1"/>
    <property type="molecule type" value="Genomic_DNA"/>
</dbReference>
<geneLocation type="plasmid" evidence="2">
    <name>pHDZA17.1</name>
</geneLocation>
<name>A0A2D3TG26_9ENTR</name>
<reference evidence="3" key="2">
    <citation type="submission" date="2017-11" db="EMBL/GenBank/DDBJ databases">
        <title>PacBio sequencing of new strain of the secondary endosymbiont Candidatus Hamiltonella defensa.</title>
        <authorList>
            <person name="Strand M.R."/>
            <person name="Oliver K."/>
        </authorList>
    </citation>
    <scope>NUCLEOTIDE SEQUENCE [LARGE SCALE GENOMIC DNA]</scope>
    <source>
        <strain evidence="3">ZA17</strain>
        <plasmid evidence="3">phdza17.1</plasmid>
    </source>
</reference>